<accession>A0A9Q9UQB2</accession>
<dbReference type="EMBL" id="CABVPX010000007">
    <property type="protein sequence ID" value="VWB50312.1"/>
    <property type="molecule type" value="Genomic_DNA"/>
</dbReference>
<gene>
    <name evidence="2" type="ORF">BAR24066_02287</name>
</gene>
<proteinExistence type="predicted"/>
<sequence length="58" mass="6444">MGAVDPHDANTRDELIRFPFEIDADDRGALAARFEEDYPPGAFDPRNYDGGASRSRTT</sequence>
<feature type="region of interest" description="Disordered" evidence="1">
    <location>
        <begin position="35"/>
        <end position="58"/>
    </location>
</feature>
<comment type="caution">
    <text evidence="2">The sequence shown here is derived from an EMBL/GenBank/DDBJ whole genome shotgun (WGS) entry which is preliminary data.</text>
</comment>
<dbReference type="Proteomes" id="UP000494172">
    <property type="component" value="Unassembled WGS sequence"/>
</dbReference>
<evidence type="ECO:0000313" key="2">
    <source>
        <dbReference type="EMBL" id="VWB50312.1"/>
    </source>
</evidence>
<dbReference type="AlphaFoldDB" id="A0A9Q9UQB2"/>
<evidence type="ECO:0000256" key="1">
    <source>
        <dbReference type="SAM" id="MobiDB-lite"/>
    </source>
</evidence>
<name>A0A9Q9UQB2_9BURK</name>
<organism evidence="2 3">
    <name type="scientific">Burkholderia arboris</name>
    <dbReference type="NCBI Taxonomy" id="488730"/>
    <lineage>
        <taxon>Bacteria</taxon>
        <taxon>Pseudomonadati</taxon>
        <taxon>Pseudomonadota</taxon>
        <taxon>Betaproteobacteria</taxon>
        <taxon>Burkholderiales</taxon>
        <taxon>Burkholderiaceae</taxon>
        <taxon>Burkholderia</taxon>
        <taxon>Burkholderia cepacia complex</taxon>
    </lineage>
</organism>
<protein>
    <submittedName>
        <fullName evidence="2">Uncharacterized protein</fullName>
    </submittedName>
</protein>
<evidence type="ECO:0000313" key="3">
    <source>
        <dbReference type="Proteomes" id="UP000494172"/>
    </source>
</evidence>
<reference evidence="2 3" key="1">
    <citation type="submission" date="2019-09" db="EMBL/GenBank/DDBJ databases">
        <authorList>
            <person name="Depoorter E."/>
        </authorList>
    </citation>
    <scope>NUCLEOTIDE SEQUENCE [LARGE SCALE GENOMIC DNA]</scope>
    <source>
        <strain evidence="2">LMG 24066</strain>
    </source>
</reference>